<proteinExistence type="predicted"/>
<dbReference type="AlphaFoldDB" id="A0A317U1N3"/>
<evidence type="ECO:0000313" key="2">
    <source>
        <dbReference type="Proteomes" id="UP000247152"/>
    </source>
</evidence>
<accession>A0A317U1N3</accession>
<reference evidence="1 2" key="1">
    <citation type="submission" date="2018-05" db="EMBL/GenBank/DDBJ databases">
        <title>Legionella qingyii sp.nov., whole genome shotgun sequence.</title>
        <authorList>
            <person name="Wu H."/>
            <person name="Zhu Q."/>
            <person name="Hu C."/>
        </authorList>
    </citation>
    <scope>NUCLEOTIDE SEQUENCE [LARGE SCALE GENOMIC DNA]</scope>
    <source>
        <strain evidence="1 2">HEB18</strain>
    </source>
</reference>
<protein>
    <submittedName>
        <fullName evidence="1">Uncharacterized protein</fullName>
    </submittedName>
</protein>
<dbReference type="EMBL" id="QHJG01000013">
    <property type="protein sequence ID" value="PWY55944.1"/>
    <property type="molecule type" value="Genomic_DNA"/>
</dbReference>
<comment type="caution">
    <text evidence="1">The sequence shown here is derived from an EMBL/GenBank/DDBJ whole genome shotgun (WGS) entry which is preliminary data.</text>
</comment>
<gene>
    <name evidence="1" type="ORF">DGG96_09420</name>
</gene>
<organism evidence="1 2">
    <name type="scientific">Legionella qingyii</name>
    <dbReference type="NCBI Taxonomy" id="2184757"/>
    <lineage>
        <taxon>Bacteria</taxon>
        <taxon>Pseudomonadati</taxon>
        <taxon>Pseudomonadota</taxon>
        <taxon>Gammaproteobacteria</taxon>
        <taxon>Legionellales</taxon>
        <taxon>Legionellaceae</taxon>
        <taxon>Legionella</taxon>
    </lineage>
</organism>
<dbReference type="Proteomes" id="UP000247152">
    <property type="component" value="Unassembled WGS sequence"/>
</dbReference>
<evidence type="ECO:0000313" key="1">
    <source>
        <dbReference type="EMBL" id="PWY55944.1"/>
    </source>
</evidence>
<sequence>MSPMNKYSTLGADLFAGIEQPTGHIRVPKEVCYKKEPTAIFERVFIGPKETVILGTNFAVMEIMYLQLTKKTIVIGFIPAEVVFQVVLLTSFRVIDSESVKVVQQKEEVYSCMVLKIRLHIIL</sequence>
<name>A0A317U1N3_9GAMM</name>